<dbReference type="Proteomes" id="UP000307874">
    <property type="component" value="Unassembled WGS sequence"/>
</dbReference>
<dbReference type="OrthoDB" id="9796965at2"/>
<dbReference type="InterPro" id="IPR034904">
    <property type="entry name" value="FSCA_dom_sf"/>
</dbReference>
<name>A0A5C4JKW5_9HYPH</name>
<gene>
    <name evidence="3" type="ORF">FF124_19605</name>
</gene>
<dbReference type="InterPro" id="IPR014824">
    <property type="entry name" value="Nfu/NifU_N"/>
</dbReference>
<dbReference type="RefSeq" id="WP_138750173.1">
    <property type="nucleotide sequence ID" value="NZ_VCLB01000012.1"/>
</dbReference>
<comment type="similarity">
    <text evidence="1">Belongs to the NifU family.</text>
</comment>
<dbReference type="EMBL" id="VCLB01000012">
    <property type="protein sequence ID" value="TNB46113.1"/>
    <property type="molecule type" value="Genomic_DNA"/>
</dbReference>
<feature type="domain" description="Scaffold protein Nfu/NifU N-terminal" evidence="2">
    <location>
        <begin position="3"/>
        <end position="88"/>
    </location>
</feature>
<dbReference type="FunFam" id="3.30.300.130:FF:000001">
    <property type="entry name" value="NFU1 iron-sulfur cluster scaffold"/>
    <property type="match status" value="1"/>
</dbReference>
<evidence type="ECO:0000313" key="3">
    <source>
        <dbReference type="EMBL" id="TNB46113.1"/>
    </source>
</evidence>
<dbReference type="InterPro" id="IPR035433">
    <property type="entry name" value="NFU1-like"/>
</dbReference>
<dbReference type="PANTHER" id="PTHR11178:SF1">
    <property type="entry name" value="NFU1 IRON-SULFUR CLUSTER SCAFFOLD HOMOLOG, MITOCHONDRIAL"/>
    <property type="match status" value="1"/>
</dbReference>
<dbReference type="SMART" id="SM00932">
    <property type="entry name" value="Nfu_N"/>
    <property type="match status" value="1"/>
</dbReference>
<dbReference type="GO" id="GO:0005506">
    <property type="term" value="F:iron ion binding"/>
    <property type="evidence" value="ECO:0007669"/>
    <property type="project" value="InterPro"/>
</dbReference>
<dbReference type="Pfam" id="PF08712">
    <property type="entry name" value="Nfu_N"/>
    <property type="match status" value="1"/>
</dbReference>
<accession>A0A5C4JKW5</accession>
<sequence length="187" mass="20095">MFIQTETTPNPATLKFLPGKIVMESGNADFRSADDAIVSPLATRLFAVPGVTGVMFGYDFVAVTKGDPEWQHLKPAILGAIMEHFMSGAPVMAGEAPQVEDDSGEEFFDAGDETIVATIKELLDTRVRPAVAQDGGDITFRGYREGTVFLNMRGACSGCPSSTATLKHGVQNLLHHFVPEVEHVEAV</sequence>
<keyword evidence="4" id="KW-1185">Reference proteome</keyword>
<dbReference type="PIRSF" id="PIRSF036773">
    <property type="entry name" value="HIRIP5"/>
    <property type="match status" value="1"/>
</dbReference>
<evidence type="ECO:0000256" key="1">
    <source>
        <dbReference type="ARBA" id="ARBA00006420"/>
    </source>
</evidence>
<organism evidence="3 4">
    <name type="scientific">Martelella lutilitoris</name>
    <dbReference type="NCBI Taxonomy" id="2583532"/>
    <lineage>
        <taxon>Bacteria</taxon>
        <taxon>Pseudomonadati</taxon>
        <taxon>Pseudomonadota</taxon>
        <taxon>Alphaproteobacteria</taxon>
        <taxon>Hyphomicrobiales</taxon>
        <taxon>Aurantimonadaceae</taxon>
        <taxon>Martelella</taxon>
    </lineage>
</organism>
<dbReference type="AlphaFoldDB" id="A0A5C4JKW5"/>
<protein>
    <submittedName>
        <fullName evidence="3">NifU family protein</fullName>
    </submittedName>
</protein>
<dbReference type="InterPro" id="IPR036498">
    <property type="entry name" value="Nfu/NifU_N_sf"/>
</dbReference>
<proteinExistence type="inferred from homology"/>
<dbReference type="Pfam" id="PF01106">
    <property type="entry name" value="NifU"/>
    <property type="match status" value="1"/>
</dbReference>
<comment type="caution">
    <text evidence="3">The sequence shown here is derived from an EMBL/GenBank/DDBJ whole genome shotgun (WGS) entry which is preliminary data.</text>
</comment>
<evidence type="ECO:0000313" key="4">
    <source>
        <dbReference type="Proteomes" id="UP000307874"/>
    </source>
</evidence>
<evidence type="ECO:0000259" key="2">
    <source>
        <dbReference type="SMART" id="SM00932"/>
    </source>
</evidence>
<reference evidence="3 4" key="1">
    <citation type="submission" date="2019-06" db="EMBL/GenBank/DDBJ databases">
        <title>Martelella lutilitoris sp. nov., isolated from a tidal mudflat.</title>
        <authorList>
            <person name="Kim Y.-J."/>
        </authorList>
    </citation>
    <scope>NUCLEOTIDE SEQUENCE [LARGE SCALE GENOMIC DNA]</scope>
    <source>
        <strain evidence="3 4">GH2-6</strain>
    </source>
</reference>
<dbReference type="Gene3D" id="3.30.1370.70">
    <property type="entry name" value="Scaffold protein Nfu/NifU, N-terminal domain"/>
    <property type="match status" value="1"/>
</dbReference>
<dbReference type="Gene3D" id="3.30.300.130">
    <property type="entry name" value="Fe-S cluster assembly (FSCA)"/>
    <property type="match status" value="1"/>
</dbReference>
<dbReference type="InterPro" id="IPR001075">
    <property type="entry name" value="NIF_FeS_clus_asmbl_NifU_C"/>
</dbReference>
<dbReference type="GO" id="GO:0016226">
    <property type="term" value="P:iron-sulfur cluster assembly"/>
    <property type="evidence" value="ECO:0007669"/>
    <property type="project" value="InterPro"/>
</dbReference>
<dbReference type="PANTHER" id="PTHR11178">
    <property type="entry name" value="IRON-SULFUR CLUSTER SCAFFOLD PROTEIN NFU-RELATED"/>
    <property type="match status" value="1"/>
</dbReference>
<dbReference type="GO" id="GO:0051536">
    <property type="term" value="F:iron-sulfur cluster binding"/>
    <property type="evidence" value="ECO:0007669"/>
    <property type="project" value="InterPro"/>
</dbReference>
<dbReference type="SUPFAM" id="SSF110836">
    <property type="entry name" value="Hypothetical protein SAV1430"/>
    <property type="match status" value="1"/>
</dbReference>
<dbReference type="SUPFAM" id="SSF117916">
    <property type="entry name" value="Fe-S cluster assembly (FSCA) domain-like"/>
    <property type="match status" value="1"/>
</dbReference>